<evidence type="ECO:0000313" key="8">
    <source>
        <dbReference type="Proteomes" id="UP000789390"/>
    </source>
</evidence>
<dbReference type="InterPro" id="IPR036188">
    <property type="entry name" value="FAD/NAD-bd_sf"/>
</dbReference>
<dbReference type="PANTHER" id="PTHR46091">
    <property type="entry name" value="BLR7054 PROTEIN"/>
    <property type="match status" value="1"/>
</dbReference>
<gene>
    <name evidence="7" type="ORF">DGAL_LOCUS3295</name>
</gene>
<dbReference type="PANTHER" id="PTHR46091:SF3">
    <property type="entry name" value="AMINE OXIDASE DOMAIN-CONTAINING PROTEIN"/>
    <property type="match status" value="1"/>
</dbReference>
<dbReference type="Gene3D" id="3.50.50.60">
    <property type="entry name" value="FAD/NAD(P)-binding domain"/>
    <property type="match status" value="1"/>
</dbReference>
<proteinExistence type="inferred from homology"/>
<keyword evidence="8" id="KW-1185">Reference proteome</keyword>
<protein>
    <submittedName>
        <fullName evidence="7">Uncharacterized protein</fullName>
    </submittedName>
</protein>
<reference evidence="7" key="1">
    <citation type="submission" date="2021-11" db="EMBL/GenBank/DDBJ databases">
        <authorList>
            <person name="Schell T."/>
        </authorList>
    </citation>
    <scope>NUCLEOTIDE SEQUENCE</scope>
    <source>
        <strain evidence="7">M5</strain>
    </source>
</reference>
<dbReference type="SUPFAM" id="SSF51905">
    <property type="entry name" value="FAD/NAD(P)-binding domain"/>
    <property type="match status" value="1"/>
</dbReference>
<accession>A0A8J2WC87</accession>
<evidence type="ECO:0000313" key="7">
    <source>
        <dbReference type="EMBL" id="CAH0100999.1"/>
    </source>
</evidence>
<dbReference type="PRINTS" id="PR00419">
    <property type="entry name" value="ADXRDTASE"/>
</dbReference>
<comment type="caution">
    <text evidence="7">The sequence shown here is derived from an EMBL/GenBank/DDBJ whole genome shotgun (WGS) entry which is preliminary data.</text>
</comment>
<evidence type="ECO:0000256" key="2">
    <source>
        <dbReference type="ARBA" id="ARBA00022630"/>
    </source>
</evidence>
<sequence>MIFNVAVLLDGKSQAVFILAIVLCYHCKRRFFTSKKSSKWKNPFAHDSRIPFTPLVIKQEKRNRVLKNGRNRLNYWSVPLLELKTHLVDGINLSINLDSMQHPVFILKAFTKKLVGEKNWDAIVIGSGPGGLSSAALLSKGGLKVLVLEKHDTCGGGCHTFKEKGYEFDVGIHFVGGFTRQTLTHTLFDQISDGQIQWAQLDENYDRVIVYAMSPTKREYSIPSGLGVWEKQLIKSFTDERKSH</sequence>
<dbReference type="InterPro" id="IPR052206">
    <property type="entry name" value="Retinol_saturase"/>
</dbReference>
<keyword evidence="2" id="KW-0285">Flavoprotein</keyword>
<evidence type="ECO:0000256" key="5">
    <source>
        <dbReference type="ARBA" id="ARBA00022857"/>
    </source>
</evidence>
<keyword evidence="3" id="KW-0732">Signal</keyword>
<dbReference type="AlphaFoldDB" id="A0A8J2WC87"/>
<name>A0A8J2WC87_9CRUS</name>
<keyword evidence="6" id="KW-0520">NAD</keyword>
<keyword evidence="4" id="KW-0274">FAD</keyword>
<evidence type="ECO:0000256" key="6">
    <source>
        <dbReference type="ARBA" id="ARBA00023027"/>
    </source>
</evidence>
<dbReference type="Proteomes" id="UP000789390">
    <property type="component" value="Unassembled WGS sequence"/>
</dbReference>
<evidence type="ECO:0000256" key="3">
    <source>
        <dbReference type="ARBA" id="ARBA00022729"/>
    </source>
</evidence>
<organism evidence="7 8">
    <name type="scientific">Daphnia galeata</name>
    <dbReference type="NCBI Taxonomy" id="27404"/>
    <lineage>
        <taxon>Eukaryota</taxon>
        <taxon>Metazoa</taxon>
        <taxon>Ecdysozoa</taxon>
        <taxon>Arthropoda</taxon>
        <taxon>Crustacea</taxon>
        <taxon>Branchiopoda</taxon>
        <taxon>Diplostraca</taxon>
        <taxon>Cladocera</taxon>
        <taxon>Anomopoda</taxon>
        <taxon>Daphniidae</taxon>
        <taxon>Daphnia</taxon>
    </lineage>
</organism>
<evidence type="ECO:0000256" key="1">
    <source>
        <dbReference type="ARBA" id="ARBA00005855"/>
    </source>
</evidence>
<evidence type="ECO:0000256" key="4">
    <source>
        <dbReference type="ARBA" id="ARBA00022827"/>
    </source>
</evidence>
<dbReference type="OrthoDB" id="38045at2759"/>
<dbReference type="EMBL" id="CAKKLH010000048">
    <property type="protein sequence ID" value="CAH0100999.1"/>
    <property type="molecule type" value="Genomic_DNA"/>
</dbReference>
<keyword evidence="5" id="KW-0521">NADP</keyword>
<dbReference type="Pfam" id="PF13450">
    <property type="entry name" value="NAD_binding_8"/>
    <property type="match status" value="1"/>
</dbReference>
<comment type="similarity">
    <text evidence="1">Belongs to the carotenoid/retinoid oxidoreductase family. CrtISO subfamily.</text>
</comment>